<sequence length="152" mass="17003">MQKTFAVNKSADDFVTNSPHESEPNDCKSCMTVFVKLAGHYLEKKSAGEPDQFISNIFETECIKQDFQKPAVSCLLILVEVNRLDDSKRNVLADLTNLNEMFAVCQSAVQGCPKQLDLQKLYVNGNGTQDRTFIGWGIQRVLDVVNHFVQSG</sequence>
<protein>
    <submittedName>
        <fullName evidence="2">Saposin B-type domain-containing protein</fullName>
    </submittedName>
</protein>
<keyword evidence="1" id="KW-1185">Reference proteome</keyword>
<organism evidence="1 2">
    <name type="scientific">Ditylenchus dipsaci</name>
    <dbReference type="NCBI Taxonomy" id="166011"/>
    <lineage>
        <taxon>Eukaryota</taxon>
        <taxon>Metazoa</taxon>
        <taxon>Ecdysozoa</taxon>
        <taxon>Nematoda</taxon>
        <taxon>Chromadorea</taxon>
        <taxon>Rhabditida</taxon>
        <taxon>Tylenchina</taxon>
        <taxon>Tylenchomorpha</taxon>
        <taxon>Sphaerularioidea</taxon>
        <taxon>Anguinidae</taxon>
        <taxon>Anguininae</taxon>
        <taxon>Ditylenchus</taxon>
    </lineage>
</organism>
<name>A0A915ESD9_9BILA</name>
<evidence type="ECO:0000313" key="1">
    <source>
        <dbReference type="Proteomes" id="UP000887574"/>
    </source>
</evidence>
<dbReference type="WBParaSite" id="jg9942">
    <property type="protein sequence ID" value="jg9942"/>
    <property type="gene ID" value="jg9942"/>
</dbReference>
<dbReference type="Proteomes" id="UP000887574">
    <property type="component" value="Unplaced"/>
</dbReference>
<reference evidence="2" key="1">
    <citation type="submission" date="2022-11" db="UniProtKB">
        <authorList>
            <consortium name="WormBaseParasite"/>
        </authorList>
    </citation>
    <scope>IDENTIFICATION</scope>
</reference>
<proteinExistence type="predicted"/>
<accession>A0A915ESD9</accession>
<dbReference type="AlphaFoldDB" id="A0A915ESD9"/>
<evidence type="ECO:0000313" key="2">
    <source>
        <dbReference type="WBParaSite" id="jg9942"/>
    </source>
</evidence>